<comment type="caution">
    <text evidence="2">The sequence shown here is derived from an EMBL/GenBank/DDBJ whole genome shotgun (WGS) entry which is preliminary data.</text>
</comment>
<dbReference type="AlphaFoldDB" id="A0A6B0GMJ3"/>
<dbReference type="RefSeq" id="WP_158205742.1">
    <property type="nucleotide sequence ID" value="NZ_WSZK01000030.1"/>
</dbReference>
<feature type="region of interest" description="Disordered" evidence="1">
    <location>
        <begin position="1"/>
        <end position="23"/>
    </location>
</feature>
<protein>
    <submittedName>
        <fullName evidence="2">Uncharacterized protein</fullName>
    </submittedName>
</protein>
<feature type="compositionally biased region" description="Basic and acidic residues" evidence="1">
    <location>
        <begin position="1"/>
        <end position="11"/>
    </location>
</feature>
<sequence>MAEQYGRRDTLDPQETNGDSTTLTLDDLQTFLEHDEEYNQTLRAVTFEVDDAVTDPR</sequence>
<dbReference type="EMBL" id="WSZK01000030">
    <property type="protein sequence ID" value="MWG36082.1"/>
    <property type="molecule type" value="Genomic_DNA"/>
</dbReference>
<accession>A0A6B0GMJ3</accession>
<evidence type="ECO:0000313" key="3">
    <source>
        <dbReference type="Proteomes" id="UP000451471"/>
    </source>
</evidence>
<evidence type="ECO:0000313" key="2">
    <source>
        <dbReference type="EMBL" id="MWG36082.1"/>
    </source>
</evidence>
<gene>
    <name evidence="2" type="ORF">GQS65_16570</name>
</gene>
<evidence type="ECO:0000256" key="1">
    <source>
        <dbReference type="SAM" id="MobiDB-lite"/>
    </source>
</evidence>
<name>A0A6B0GMJ3_9EURY</name>
<reference evidence="2 3" key="1">
    <citation type="submission" date="2019-12" db="EMBL/GenBank/DDBJ databases">
        <title>Halocatena pleomorpha gen. nov. sp. nov., an extremely halophilic archaeon of family Halobacteriaceae isolated from saltpan soil.</title>
        <authorList>
            <person name="Pal Y."/>
            <person name="Verma A."/>
            <person name="Krishnamurthi S."/>
            <person name="Kumar P."/>
        </authorList>
    </citation>
    <scope>NUCLEOTIDE SEQUENCE [LARGE SCALE GENOMIC DNA]</scope>
    <source>
        <strain evidence="2 3">JCM 16495</strain>
    </source>
</reference>
<proteinExistence type="predicted"/>
<keyword evidence="3" id="KW-1185">Reference proteome</keyword>
<organism evidence="2 3">
    <name type="scientific">Halomarina oriensis</name>
    <dbReference type="NCBI Taxonomy" id="671145"/>
    <lineage>
        <taxon>Archaea</taxon>
        <taxon>Methanobacteriati</taxon>
        <taxon>Methanobacteriota</taxon>
        <taxon>Stenosarchaea group</taxon>
        <taxon>Halobacteria</taxon>
        <taxon>Halobacteriales</taxon>
        <taxon>Natronomonadaceae</taxon>
        <taxon>Halomarina</taxon>
    </lineage>
</organism>
<dbReference type="Proteomes" id="UP000451471">
    <property type="component" value="Unassembled WGS sequence"/>
</dbReference>